<dbReference type="InterPro" id="IPR000424">
    <property type="entry name" value="Primosome_PriB/ssb"/>
</dbReference>
<dbReference type="InterPro" id="IPR011344">
    <property type="entry name" value="ssDNA-bd"/>
</dbReference>
<evidence type="ECO:0000256" key="1">
    <source>
        <dbReference type="ARBA" id="ARBA00023125"/>
    </source>
</evidence>
<sequence length="163" mass="18360">MSLFRGLSRVNIARATRSFHTPPADEGIIRGLNKVLLIGRVSSDPIQSVGKNGAPRVMYDVVTYNPKRYPSFHNIVCWQPAQIPAIMEKFKRGLLVYVEGKLISRQVVDERSERKVITHVVQDGFQILAPEKPLEERPTTNTEIPATESTTESSEEAEPARYQ</sequence>
<dbReference type="GO" id="GO:0003697">
    <property type="term" value="F:single-stranded DNA binding"/>
    <property type="evidence" value="ECO:0007669"/>
    <property type="project" value="InterPro"/>
</dbReference>
<dbReference type="Proteomes" id="UP000789572">
    <property type="component" value="Unassembled WGS sequence"/>
</dbReference>
<dbReference type="GO" id="GO:0009295">
    <property type="term" value="C:nucleoid"/>
    <property type="evidence" value="ECO:0007669"/>
    <property type="project" value="TreeGrafter"/>
</dbReference>
<dbReference type="Pfam" id="PF00436">
    <property type="entry name" value="SSB"/>
    <property type="match status" value="1"/>
</dbReference>
<evidence type="ECO:0000256" key="2">
    <source>
        <dbReference type="PROSITE-ProRule" id="PRU00252"/>
    </source>
</evidence>
<dbReference type="Gene3D" id="2.40.50.140">
    <property type="entry name" value="Nucleic acid-binding proteins"/>
    <property type="match status" value="1"/>
</dbReference>
<keyword evidence="1 2" id="KW-0238">DNA-binding</keyword>
<comment type="caution">
    <text evidence="4">The sequence shown here is derived from an EMBL/GenBank/DDBJ whole genome shotgun (WGS) entry which is preliminary data.</text>
</comment>
<dbReference type="AlphaFoldDB" id="A0A9N9G1U9"/>
<evidence type="ECO:0000313" key="4">
    <source>
        <dbReference type="EMBL" id="CAG8578766.1"/>
    </source>
</evidence>
<dbReference type="PROSITE" id="PS50935">
    <property type="entry name" value="SSB"/>
    <property type="match status" value="1"/>
</dbReference>
<feature type="region of interest" description="Disordered" evidence="3">
    <location>
        <begin position="129"/>
        <end position="163"/>
    </location>
</feature>
<evidence type="ECO:0000256" key="3">
    <source>
        <dbReference type="SAM" id="MobiDB-lite"/>
    </source>
</evidence>
<dbReference type="PANTHER" id="PTHR10302:SF0">
    <property type="entry name" value="SINGLE-STRANDED DNA-BINDING PROTEIN, MITOCHONDRIAL"/>
    <property type="match status" value="1"/>
</dbReference>
<name>A0A9N9G1U9_9GLOM</name>
<reference evidence="4" key="1">
    <citation type="submission" date="2021-06" db="EMBL/GenBank/DDBJ databases">
        <authorList>
            <person name="Kallberg Y."/>
            <person name="Tangrot J."/>
            <person name="Rosling A."/>
        </authorList>
    </citation>
    <scope>NUCLEOTIDE SEQUENCE</scope>
    <source>
        <strain evidence="4">IA702</strain>
    </source>
</reference>
<dbReference type="SUPFAM" id="SSF50249">
    <property type="entry name" value="Nucleic acid-binding proteins"/>
    <property type="match status" value="1"/>
</dbReference>
<proteinExistence type="predicted"/>
<organism evidence="4 5">
    <name type="scientific">Paraglomus occultum</name>
    <dbReference type="NCBI Taxonomy" id="144539"/>
    <lineage>
        <taxon>Eukaryota</taxon>
        <taxon>Fungi</taxon>
        <taxon>Fungi incertae sedis</taxon>
        <taxon>Mucoromycota</taxon>
        <taxon>Glomeromycotina</taxon>
        <taxon>Glomeromycetes</taxon>
        <taxon>Paraglomerales</taxon>
        <taxon>Paraglomeraceae</taxon>
        <taxon>Paraglomus</taxon>
    </lineage>
</organism>
<dbReference type="CDD" id="cd04496">
    <property type="entry name" value="SSB_OBF"/>
    <property type="match status" value="1"/>
</dbReference>
<evidence type="ECO:0000313" key="5">
    <source>
        <dbReference type="Proteomes" id="UP000789572"/>
    </source>
</evidence>
<dbReference type="GO" id="GO:0006260">
    <property type="term" value="P:DNA replication"/>
    <property type="evidence" value="ECO:0007669"/>
    <property type="project" value="InterPro"/>
</dbReference>
<gene>
    <name evidence="4" type="ORF">POCULU_LOCUS6379</name>
</gene>
<dbReference type="OrthoDB" id="1078367at2759"/>
<dbReference type="InterPro" id="IPR012340">
    <property type="entry name" value="NA-bd_OB-fold"/>
</dbReference>
<dbReference type="EMBL" id="CAJVPJ010001158">
    <property type="protein sequence ID" value="CAG8578766.1"/>
    <property type="molecule type" value="Genomic_DNA"/>
</dbReference>
<protein>
    <submittedName>
        <fullName evidence="4">10958_t:CDS:1</fullName>
    </submittedName>
</protein>
<keyword evidence="5" id="KW-1185">Reference proteome</keyword>
<dbReference type="PANTHER" id="PTHR10302">
    <property type="entry name" value="SINGLE-STRANDED DNA-BINDING PROTEIN"/>
    <property type="match status" value="1"/>
</dbReference>
<accession>A0A9N9G1U9</accession>